<keyword evidence="1" id="KW-1133">Transmembrane helix</keyword>
<name>A0ABX0XWV5_9ACTN</name>
<feature type="transmembrane region" description="Helical" evidence="1">
    <location>
        <begin position="30"/>
        <end position="48"/>
    </location>
</feature>
<dbReference type="InterPro" id="IPR018650">
    <property type="entry name" value="STSV1_Orf64"/>
</dbReference>
<feature type="transmembrane region" description="Helical" evidence="1">
    <location>
        <begin position="131"/>
        <end position="150"/>
    </location>
</feature>
<accession>A0ABX0XWV5</accession>
<dbReference type="Pfam" id="PF09852">
    <property type="entry name" value="DUF2079"/>
    <property type="match status" value="2"/>
</dbReference>
<feature type="transmembrane region" description="Helical" evidence="1">
    <location>
        <begin position="272"/>
        <end position="292"/>
    </location>
</feature>
<keyword evidence="1" id="KW-0812">Transmembrane</keyword>
<feature type="transmembrane region" description="Helical" evidence="1">
    <location>
        <begin position="352"/>
        <end position="371"/>
    </location>
</feature>
<keyword evidence="3" id="KW-1185">Reference proteome</keyword>
<evidence type="ECO:0000256" key="1">
    <source>
        <dbReference type="SAM" id="Phobius"/>
    </source>
</evidence>
<dbReference type="RefSeq" id="WP_167925444.1">
    <property type="nucleotide sequence ID" value="NZ_JAATVY010000007.1"/>
</dbReference>
<dbReference type="Proteomes" id="UP000722989">
    <property type="component" value="Unassembled WGS sequence"/>
</dbReference>
<protein>
    <submittedName>
        <fullName evidence="2">DUF2079 domain-containing protein</fullName>
    </submittedName>
</protein>
<evidence type="ECO:0000313" key="2">
    <source>
        <dbReference type="EMBL" id="NJC70529.1"/>
    </source>
</evidence>
<organism evidence="2 3">
    <name type="scientific">Planosporangium thailandense</name>
    <dbReference type="NCBI Taxonomy" id="765197"/>
    <lineage>
        <taxon>Bacteria</taxon>
        <taxon>Bacillati</taxon>
        <taxon>Actinomycetota</taxon>
        <taxon>Actinomycetes</taxon>
        <taxon>Micromonosporales</taxon>
        <taxon>Micromonosporaceae</taxon>
        <taxon>Planosporangium</taxon>
    </lineage>
</organism>
<proteinExistence type="predicted"/>
<sequence>MDSLTESSTTTPEPAPVRPGVAARWRAATTVPYLLAAALFAGYTSFALRKHELIRSTGYDLGIFEQAVRGYAHGHAPVAELKGPGFNLLGDHFHPILMLLAPLYRLVPGPQTLLVAQAALFAVAAIPITRAAVRVLGVAGGACVGLAYGLSWGVQEAVTFDFHEICFAVPLLAFCLENLLRRRWVAAVGWALPLVAVKEDLPLTVAAIGGYLLLRGQRRLGAWTVAFGLASAVLIVGVVLPALNPAHRYAYWQAFDAGDAVPGARSVQAGTVLALLAVGLFVAARSPLILLAVPTLAWRFLSDNPSYWGTLYHYNAVPMVIVFAAFVDAVGGRRALDRIGVPDRVAARLRGAAAVGCLVVAFAYVPSRPLWELTDPAFWRPDPRVVAARALLSRIPDGAPVAATNRLSAQLTARCRVRLFPPAGTPVTASWVMADTAVTDWPYAATAVAAEVATLRAAGYRTVAESDGFVLLHR</sequence>
<feature type="transmembrane region" description="Helical" evidence="1">
    <location>
        <begin position="312"/>
        <end position="331"/>
    </location>
</feature>
<comment type="caution">
    <text evidence="2">The sequence shown here is derived from an EMBL/GenBank/DDBJ whole genome shotgun (WGS) entry which is preliminary data.</text>
</comment>
<feature type="transmembrane region" description="Helical" evidence="1">
    <location>
        <begin position="220"/>
        <end position="243"/>
    </location>
</feature>
<gene>
    <name evidence="2" type="ORF">HC031_12515</name>
</gene>
<reference evidence="2 3" key="1">
    <citation type="submission" date="2020-03" db="EMBL/GenBank/DDBJ databases">
        <title>WGS of the type strain of Planosporangium spp.</title>
        <authorList>
            <person name="Thawai C."/>
        </authorList>
    </citation>
    <scope>NUCLEOTIDE SEQUENCE [LARGE SCALE GENOMIC DNA]</scope>
    <source>
        <strain evidence="2 3">TBRC 5610</strain>
    </source>
</reference>
<dbReference type="EMBL" id="JAATVY010000007">
    <property type="protein sequence ID" value="NJC70529.1"/>
    <property type="molecule type" value="Genomic_DNA"/>
</dbReference>
<evidence type="ECO:0000313" key="3">
    <source>
        <dbReference type="Proteomes" id="UP000722989"/>
    </source>
</evidence>
<keyword evidence="1" id="KW-0472">Membrane</keyword>